<dbReference type="AlphaFoldDB" id="A0A8T0B9F0"/>
<feature type="non-terminal residue" evidence="2">
    <location>
        <position position="157"/>
    </location>
</feature>
<reference evidence="2" key="1">
    <citation type="submission" date="2020-08" db="EMBL/GenBank/DDBJ databases">
        <title>Chromosome-level assembly of Southern catfish (Silurus meridionalis) provides insights into visual adaptation to the nocturnal and benthic lifestyles.</title>
        <authorList>
            <person name="Zhang Y."/>
            <person name="Wang D."/>
            <person name="Peng Z."/>
        </authorList>
    </citation>
    <scope>NUCLEOTIDE SEQUENCE</scope>
    <source>
        <strain evidence="2">SWU-2019-XX</strain>
        <tissue evidence="2">Muscle</tissue>
    </source>
</reference>
<feature type="domain" description="Tc1-like transposase DDE" evidence="1">
    <location>
        <begin position="7"/>
        <end position="111"/>
    </location>
</feature>
<dbReference type="InterPro" id="IPR036397">
    <property type="entry name" value="RNaseH_sf"/>
</dbReference>
<evidence type="ECO:0000313" key="2">
    <source>
        <dbReference type="EMBL" id="KAF7703568.1"/>
    </source>
</evidence>
<dbReference type="Pfam" id="PF13358">
    <property type="entry name" value="DDE_3"/>
    <property type="match status" value="1"/>
</dbReference>
<dbReference type="InterPro" id="IPR012337">
    <property type="entry name" value="RNaseH-like_sf"/>
</dbReference>
<name>A0A8T0B9F0_SILME</name>
<dbReference type="Gene3D" id="3.30.420.10">
    <property type="entry name" value="Ribonuclease H-like superfamily/Ribonuclease H"/>
    <property type="match status" value="1"/>
</dbReference>
<comment type="caution">
    <text evidence="2">The sequence shown here is derived from an EMBL/GenBank/DDBJ whole genome shotgun (WGS) entry which is preliminary data.</text>
</comment>
<evidence type="ECO:0000259" key="1">
    <source>
        <dbReference type="Pfam" id="PF13358"/>
    </source>
</evidence>
<evidence type="ECO:0000313" key="3">
    <source>
        <dbReference type="Proteomes" id="UP000606274"/>
    </source>
</evidence>
<gene>
    <name evidence="2" type="ORF">HF521_022575</name>
</gene>
<dbReference type="InterPro" id="IPR038717">
    <property type="entry name" value="Tc1-like_DDE_dom"/>
</dbReference>
<accession>A0A8T0B9F0</accession>
<protein>
    <recommendedName>
        <fullName evidence="1">Tc1-like transposase DDE domain-containing protein</fullName>
    </recommendedName>
</protein>
<dbReference type="PANTHER" id="PTHR47326">
    <property type="entry name" value="TRANSPOSABLE ELEMENT TC3 TRANSPOSASE-LIKE PROTEIN"/>
    <property type="match status" value="1"/>
</dbReference>
<dbReference type="SUPFAM" id="SSF53098">
    <property type="entry name" value="Ribonuclease H-like"/>
    <property type="match status" value="1"/>
</dbReference>
<dbReference type="PANTHER" id="PTHR47326:SF1">
    <property type="entry name" value="HTH PSQ-TYPE DOMAIN-CONTAINING PROTEIN"/>
    <property type="match status" value="1"/>
</dbReference>
<organism evidence="2 3">
    <name type="scientific">Silurus meridionalis</name>
    <name type="common">Southern catfish</name>
    <name type="synonym">Silurus soldatovi meridionalis</name>
    <dbReference type="NCBI Taxonomy" id="175797"/>
    <lineage>
        <taxon>Eukaryota</taxon>
        <taxon>Metazoa</taxon>
        <taxon>Chordata</taxon>
        <taxon>Craniata</taxon>
        <taxon>Vertebrata</taxon>
        <taxon>Euteleostomi</taxon>
        <taxon>Actinopterygii</taxon>
        <taxon>Neopterygii</taxon>
        <taxon>Teleostei</taxon>
        <taxon>Ostariophysi</taxon>
        <taxon>Siluriformes</taxon>
        <taxon>Siluridae</taxon>
        <taxon>Silurus</taxon>
    </lineage>
</organism>
<keyword evidence="3" id="KW-1185">Reference proteome</keyword>
<dbReference type="GO" id="GO:0003676">
    <property type="term" value="F:nucleic acid binding"/>
    <property type="evidence" value="ECO:0007669"/>
    <property type="project" value="InterPro"/>
</dbReference>
<dbReference type="EMBL" id="JABFDY010000009">
    <property type="protein sequence ID" value="KAF7703568.1"/>
    <property type="molecule type" value="Genomic_DNA"/>
</dbReference>
<sequence length="157" mass="17723">MSVKSGGGSVMVWGMFSAAGVGPLIQLHGRVNANVYQNLLQQHMVPFLRSSPNQPAVFIQDNAPCHTAKRVKQLLETENIEIMTWPAQSPDLNPTENLWKILGDKVMAKKPTTVTELWRRLEEEWTKITPEQCERLVLSCGRRCAEVIQSRGLYTSY</sequence>
<proteinExistence type="predicted"/>
<dbReference type="Proteomes" id="UP000606274">
    <property type="component" value="Unassembled WGS sequence"/>
</dbReference>